<proteinExistence type="predicted"/>
<feature type="chain" id="PRO_5047253179" evidence="7">
    <location>
        <begin position="26"/>
        <end position="404"/>
    </location>
</feature>
<keyword evidence="6" id="KW-0175">Coiled coil</keyword>
<dbReference type="PANTHER" id="PTHR30026:SF20">
    <property type="entry name" value="OUTER MEMBRANE PROTEIN TOLC"/>
    <property type="match status" value="1"/>
</dbReference>
<evidence type="ECO:0000313" key="8">
    <source>
        <dbReference type="EMBL" id="MCE4540596.1"/>
    </source>
</evidence>
<organism evidence="8 9">
    <name type="scientific">Pelomonas caseinilytica</name>
    <dbReference type="NCBI Taxonomy" id="2906763"/>
    <lineage>
        <taxon>Bacteria</taxon>
        <taxon>Pseudomonadati</taxon>
        <taxon>Pseudomonadota</taxon>
        <taxon>Betaproteobacteria</taxon>
        <taxon>Burkholderiales</taxon>
        <taxon>Sphaerotilaceae</taxon>
        <taxon>Roseateles</taxon>
    </lineage>
</organism>
<gene>
    <name evidence="8" type="ORF">LXT12_25480</name>
</gene>
<keyword evidence="2" id="KW-1134">Transmembrane beta strand</keyword>
<feature type="signal peptide" evidence="7">
    <location>
        <begin position="1"/>
        <end position="25"/>
    </location>
</feature>
<accession>A0ABS8XIC2</accession>
<keyword evidence="4" id="KW-0472">Membrane</keyword>
<dbReference type="RefSeq" id="WP_233395122.1">
    <property type="nucleotide sequence ID" value="NZ_JAJTWT010000019.1"/>
</dbReference>
<name>A0ABS8XIC2_9BURK</name>
<reference evidence="8 9" key="1">
    <citation type="submission" date="2021-12" db="EMBL/GenBank/DDBJ databases">
        <title>Genome seq of p7.</title>
        <authorList>
            <person name="Seo T."/>
        </authorList>
    </citation>
    <scope>NUCLEOTIDE SEQUENCE [LARGE SCALE GENOMIC DNA]</scope>
    <source>
        <strain evidence="8 9">P7</strain>
    </source>
</reference>
<dbReference type="Gene3D" id="1.20.1600.10">
    <property type="entry name" value="Outer membrane efflux proteins (OEP)"/>
    <property type="match status" value="1"/>
</dbReference>
<comment type="subcellular location">
    <subcellularLocation>
        <location evidence="1">Cell outer membrane</location>
    </subcellularLocation>
</comment>
<dbReference type="Proteomes" id="UP001201463">
    <property type="component" value="Unassembled WGS sequence"/>
</dbReference>
<sequence>MKLIFRNRSRLAAVLACGCTFAAQAEPVTLARAVEAAWQRTQAGSAAHAQTLRARAETDAAASLLAAPPSLSLSQRSDRWHDDSGVREREIAIALPLWLPGQRAARQAAGEADLASAMAGIDLARLRLAGQLRQLAWSLASLEAERASFVAQQDYLQALADDVDRRVQAGDLARTDALAAKSERLANEAELDAAQQRLQAERERWTALTGLPADSVDANEPQATTRELDQHPRLAQLARAAEAARMQLEATRRDLSEAPELNVGYRNERDAYGHAGRGSVTVGLRIPFGTAQRNGPLRAAAQGVLAQATAEQDQARLELAAEQAVARGELRAAASQAALQRERAALLRQRAALLDKSFRAGETALPELLLAVQAAAQADAALARQQAALGRARASLLQASGVIP</sequence>
<evidence type="ECO:0000313" key="9">
    <source>
        <dbReference type="Proteomes" id="UP001201463"/>
    </source>
</evidence>
<evidence type="ECO:0000256" key="2">
    <source>
        <dbReference type="ARBA" id="ARBA00022452"/>
    </source>
</evidence>
<evidence type="ECO:0000256" key="6">
    <source>
        <dbReference type="SAM" id="Coils"/>
    </source>
</evidence>
<protein>
    <submittedName>
        <fullName evidence="8">TolC family protein</fullName>
    </submittedName>
</protein>
<dbReference type="PANTHER" id="PTHR30026">
    <property type="entry name" value="OUTER MEMBRANE PROTEIN TOLC"/>
    <property type="match status" value="1"/>
</dbReference>
<comment type="caution">
    <text evidence="8">The sequence shown here is derived from an EMBL/GenBank/DDBJ whole genome shotgun (WGS) entry which is preliminary data.</text>
</comment>
<keyword evidence="3" id="KW-0812">Transmembrane</keyword>
<keyword evidence="5" id="KW-0998">Cell outer membrane</keyword>
<evidence type="ECO:0000256" key="5">
    <source>
        <dbReference type="ARBA" id="ARBA00023237"/>
    </source>
</evidence>
<evidence type="ECO:0000256" key="4">
    <source>
        <dbReference type="ARBA" id="ARBA00023136"/>
    </source>
</evidence>
<keyword evidence="7" id="KW-0732">Signal</keyword>
<evidence type="ECO:0000256" key="7">
    <source>
        <dbReference type="SAM" id="SignalP"/>
    </source>
</evidence>
<dbReference type="EMBL" id="JAJTWT010000019">
    <property type="protein sequence ID" value="MCE4540596.1"/>
    <property type="molecule type" value="Genomic_DNA"/>
</dbReference>
<evidence type="ECO:0000256" key="1">
    <source>
        <dbReference type="ARBA" id="ARBA00004442"/>
    </source>
</evidence>
<dbReference type="SUPFAM" id="SSF56954">
    <property type="entry name" value="Outer membrane efflux proteins (OEP)"/>
    <property type="match status" value="1"/>
</dbReference>
<keyword evidence="9" id="KW-1185">Reference proteome</keyword>
<feature type="coiled-coil region" evidence="6">
    <location>
        <begin position="305"/>
        <end position="356"/>
    </location>
</feature>
<evidence type="ECO:0000256" key="3">
    <source>
        <dbReference type="ARBA" id="ARBA00022692"/>
    </source>
</evidence>
<dbReference type="InterPro" id="IPR051906">
    <property type="entry name" value="TolC-like"/>
</dbReference>